<evidence type="ECO:0000313" key="2">
    <source>
        <dbReference type="EMBL" id="KGI23160.1"/>
    </source>
</evidence>
<proteinExistence type="predicted"/>
<organism evidence="2 3">
    <name type="scientific">Hoylesella timonensis S9-PR14</name>
    <dbReference type="NCBI Taxonomy" id="1401062"/>
    <lineage>
        <taxon>Bacteria</taxon>
        <taxon>Pseudomonadati</taxon>
        <taxon>Bacteroidota</taxon>
        <taxon>Bacteroidia</taxon>
        <taxon>Bacteroidales</taxon>
        <taxon>Prevotellaceae</taxon>
        <taxon>Hoylesella</taxon>
    </lineage>
</organism>
<evidence type="ECO:0000313" key="3">
    <source>
        <dbReference type="Proteomes" id="UP000029723"/>
    </source>
</evidence>
<accession>A0A098YU35</accession>
<dbReference type="Proteomes" id="UP000029723">
    <property type="component" value="Unassembled WGS sequence"/>
</dbReference>
<feature type="compositionally biased region" description="Polar residues" evidence="1">
    <location>
        <begin position="72"/>
        <end position="81"/>
    </location>
</feature>
<protein>
    <submittedName>
        <fullName evidence="2">Uncharacterized protein</fullName>
    </submittedName>
</protein>
<name>A0A098YU35_9BACT</name>
<dbReference type="EMBL" id="JRPQ01000003">
    <property type="protein sequence ID" value="KGI23160.1"/>
    <property type="molecule type" value="Genomic_DNA"/>
</dbReference>
<reference evidence="2 3" key="1">
    <citation type="submission" date="2014-07" db="EMBL/GenBank/DDBJ databases">
        <authorList>
            <person name="McCorrison J."/>
            <person name="Sanka R."/>
            <person name="Torralba M."/>
            <person name="Gillis M."/>
            <person name="Haft D.H."/>
            <person name="Methe B."/>
            <person name="Sutton G."/>
            <person name="Nelson K.E."/>
        </authorList>
    </citation>
    <scope>NUCLEOTIDE SEQUENCE [LARGE SCALE GENOMIC DNA]</scope>
    <source>
        <strain evidence="2 3">S9-PR14</strain>
    </source>
</reference>
<gene>
    <name evidence="2" type="ORF">HMPREF9304_00380</name>
</gene>
<dbReference type="AlphaFoldDB" id="A0A098YU35"/>
<feature type="region of interest" description="Disordered" evidence="1">
    <location>
        <begin position="65"/>
        <end position="86"/>
    </location>
</feature>
<evidence type="ECO:0000256" key="1">
    <source>
        <dbReference type="SAM" id="MobiDB-lite"/>
    </source>
</evidence>
<sequence length="147" mass="17286">MVDRKMKTWIRILLLIVGMTIGHHTTGKAYPSVHGYQKEAHRELSDVQQKLSDKYQLYHETLSDQERGTALRTDSNQSTRINAPRPQRYLPPYLQLSKLDAYKKSTETWHNKLHLWRKGHKNSHSTTPISTRVPVDYYVIALRHIIR</sequence>
<comment type="caution">
    <text evidence="2">The sequence shown here is derived from an EMBL/GenBank/DDBJ whole genome shotgun (WGS) entry which is preliminary data.</text>
</comment>